<gene>
    <name evidence="11" type="ORF">KAF25_002171</name>
</gene>
<evidence type="ECO:0000256" key="7">
    <source>
        <dbReference type="RuleBase" id="RU361153"/>
    </source>
</evidence>
<dbReference type="Pfam" id="PF00734">
    <property type="entry name" value="CBM_1"/>
    <property type="match status" value="1"/>
</dbReference>
<evidence type="ECO:0000256" key="1">
    <source>
        <dbReference type="ARBA" id="ARBA00000966"/>
    </source>
</evidence>
<dbReference type="InterPro" id="IPR000254">
    <property type="entry name" value="CBD"/>
</dbReference>
<dbReference type="PANTHER" id="PTHR34142:SF1">
    <property type="entry name" value="GLYCOSIDE HYDROLASE FAMILY 5 DOMAIN-CONTAINING PROTEIN"/>
    <property type="match status" value="1"/>
</dbReference>
<dbReference type="PROSITE" id="PS51164">
    <property type="entry name" value="CBM1_2"/>
    <property type="match status" value="1"/>
</dbReference>
<evidence type="ECO:0000256" key="8">
    <source>
        <dbReference type="SAM" id="MobiDB-lite"/>
    </source>
</evidence>
<dbReference type="Gene3D" id="3.20.20.80">
    <property type="entry name" value="Glycosidases"/>
    <property type="match status" value="1"/>
</dbReference>
<keyword evidence="6 7" id="KW-0326">Glycosidase</keyword>
<feature type="region of interest" description="Disordered" evidence="8">
    <location>
        <begin position="71"/>
        <end position="91"/>
    </location>
</feature>
<dbReference type="EC" id="3.2.1.4" evidence="3"/>
<keyword evidence="4 9" id="KW-0732">Signal</keyword>
<evidence type="ECO:0000313" key="12">
    <source>
        <dbReference type="Proteomes" id="UP000782241"/>
    </source>
</evidence>
<evidence type="ECO:0000256" key="4">
    <source>
        <dbReference type="ARBA" id="ARBA00022729"/>
    </source>
</evidence>
<evidence type="ECO:0000256" key="5">
    <source>
        <dbReference type="ARBA" id="ARBA00022801"/>
    </source>
</evidence>
<dbReference type="GO" id="GO:0008810">
    <property type="term" value="F:cellulase activity"/>
    <property type="evidence" value="ECO:0007669"/>
    <property type="project" value="UniProtKB-EC"/>
</dbReference>
<dbReference type="EMBL" id="JAGPUO010000011">
    <property type="protein sequence ID" value="KAG5659612.1"/>
    <property type="molecule type" value="Genomic_DNA"/>
</dbReference>
<dbReference type="InterPro" id="IPR017853">
    <property type="entry name" value="GH"/>
</dbReference>
<name>A0A9P7GYY6_9HYPO</name>
<feature type="domain" description="CBM1" evidence="10">
    <location>
        <begin position="29"/>
        <end position="65"/>
    </location>
</feature>
<comment type="catalytic activity">
    <reaction evidence="1">
        <text>Endohydrolysis of (1-&gt;4)-beta-D-glucosidic linkages in cellulose, lichenin and cereal beta-D-glucans.</text>
        <dbReference type="EC" id="3.2.1.4"/>
    </reaction>
</comment>
<feature type="compositionally biased region" description="Low complexity" evidence="8">
    <location>
        <begin position="71"/>
        <end position="90"/>
    </location>
</feature>
<feature type="non-terminal residue" evidence="11">
    <location>
        <position position="1"/>
    </location>
</feature>
<dbReference type="GO" id="GO:0030248">
    <property type="term" value="F:cellulose binding"/>
    <property type="evidence" value="ECO:0007669"/>
    <property type="project" value="InterPro"/>
</dbReference>
<dbReference type="GO" id="GO:0009251">
    <property type="term" value="P:glucan catabolic process"/>
    <property type="evidence" value="ECO:0007669"/>
    <property type="project" value="UniProtKB-ARBA"/>
</dbReference>
<proteinExistence type="inferred from homology"/>
<dbReference type="PANTHER" id="PTHR34142">
    <property type="entry name" value="ENDO-BETA-1,4-GLUCANASE A"/>
    <property type="match status" value="1"/>
</dbReference>
<dbReference type="InterPro" id="IPR001547">
    <property type="entry name" value="Glyco_hydro_5"/>
</dbReference>
<dbReference type="SUPFAM" id="SSF57180">
    <property type="entry name" value="Cellulose-binding domain"/>
    <property type="match status" value="1"/>
</dbReference>
<feature type="chain" id="PRO_5040453125" description="cellulase" evidence="9">
    <location>
        <begin position="30"/>
        <end position="394"/>
    </location>
</feature>
<dbReference type="SMART" id="SM00236">
    <property type="entry name" value="fCBD"/>
    <property type="match status" value="1"/>
</dbReference>
<evidence type="ECO:0000313" key="11">
    <source>
        <dbReference type="EMBL" id="KAG5659612.1"/>
    </source>
</evidence>
<evidence type="ECO:0000256" key="6">
    <source>
        <dbReference type="ARBA" id="ARBA00023295"/>
    </source>
</evidence>
<dbReference type="FunFam" id="3.20.20.80:FF:000078">
    <property type="entry name" value="Endo-beta-1,4-glucanase B"/>
    <property type="match status" value="1"/>
</dbReference>
<dbReference type="SUPFAM" id="SSF51445">
    <property type="entry name" value="(Trans)glycosidases"/>
    <property type="match status" value="1"/>
</dbReference>
<reference evidence="11" key="1">
    <citation type="submission" date="2021-04" db="EMBL/GenBank/DDBJ databases">
        <title>Draft genome of Fusarium avenaceum strain F156N33, isolated from an atmospheric sample in Virginia.</title>
        <authorList>
            <person name="Yang S."/>
            <person name="Vinatzer B.A."/>
            <person name="Coleman J."/>
        </authorList>
    </citation>
    <scope>NUCLEOTIDE SEQUENCE</scope>
    <source>
        <strain evidence="11">F156N33</strain>
    </source>
</reference>
<comment type="caution">
    <text evidence="11">The sequence shown here is derived from an EMBL/GenBank/DDBJ whole genome shotgun (WGS) entry which is preliminary data.</text>
</comment>
<sequence>WSRNSIINPTSSIMKYLFALSLLTGLSAAQNGAWSQCGGESWTGSKTCVSGYKCTVVNQWYSQCVPGSEEPTTTLKTTTTQGGTSPTGTPDGKFIYVGTNEAGGEFGETSLPGTWGKHFIFPDPAAVDTLISQGYNSFRVQLRMERANPSSMTGAFDTAYMKNLTSIVNHITGKGAYAILDPHNYGRYFDKIITNTADFQTWWKNFATQFKSNDRVVFDTNNEYHTMDQALVVSLNQAAIDGIRAAGATQTIFVEGNQWSGAWSWPDVNDSMKSLKDPLDKIVYEMHQYLDSDSSGTSATCVSTTIGVERLKAATEWLRKNKKTGVIGEVAGGPNETCKTAVKNMLDYLKANSDVWKGVVWWAAGPWWADYMFSFEPPSGTGYQYYNSLLKTYI</sequence>
<protein>
    <recommendedName>
        <fullName evidence="3">cellulase</fullName>
        <ecNumber evidence="3">3.2.1.4</ecNumber>
    </recommendedName>
</protein>
<comment type="similarity">
    <text evidence="2 7">Belongs to the glycosyl hydrolase 5 (cellulase A) family.</text>
</comment>
<dbReference type="AlphaFoldDB" id="A0A9P7GYY6"/>
<accession>A0A9P7GYY6</accession>
<dbReference type="PROSITE" id="PS00562">
    <property type="entry name" value="CBM1_1"/>
    <property type="match status" value="1"/>
</dbReference>
<keyword evidence="12" id="KW-1185">Reference proteome</keyword>
<organism evidence="11 12">
    <name type="scientific">Fusarium avenaceum</name>
    <dbReference type="NCBI Taxonomy" id="40199"/>
    <lineage>
        <taxon>Eukaryota</taxon>
        <taxon>Fungi</taxon>
        <taxon>Dikarya</taxon>
        <taxon>Ascomycota</taxon>
        <taxon>Pezizomycotina</taxon>
        <taxon>Sordariomycetes</taxon>
        <taxon>Hypocreomycetidae</taxon>
        <taxon>Hypocreales</taxon>
        <taxon>Nectriaceae</taxon>
        <taxon>Fusarium</taxon>
        <taxon>Fusarium tricinctum species complex</taxon>
    </lineage>
</organism>
<dbReference type="GO" id="GO:0005576">
    <property type="term" value="C:extracellular region"/>
    <property type="evidence" value="ECO:0007669"/>
    <property type="project" value="InterPro"/>
</dbReference>
<dbReference type="Proteomes" id="UP000782241">
    <property type="component" value="Unassembled WGS sequence"/>
</dbReference>
<dbReference type="Pfam" id="PF00150">
    <property type="entry name" value="Cellulase"/>
    <property type="match status" value="1"/>
</dbReference>
<evidence type="ECO:0000256" key="2">
    <source>
        <dbReference type="ARBA" id="ARBA00005641"/>
    </source>
</evidence>
<feature type="signal peptide" evidence="9">
    <location>
        <begin position="1"/>
        <end position="29"/>
    </location>
</feature>
<evidence type="ECO:0000256" key="3">
    <source>
        <dbReference type="ARBA" id="ARBA00012601"/>
    </source>
</evidence>
<dbReference type="InterPro" id="IPR035971">
    <property type="entry name" value="CBD_sf"/>
</dbReference>
<keyword evidence="5 7" id="KW-0378">Hydrolase</keyword>
<evidence type="ECO:0000259" key="10">
    <source>
        <dbReference type="PROSITE" id="PS51164"/>
    </source>
</evidence>
<evidence type="ECO:0000256" key="9">
    <source>
        <dbReference type="SAM" id="SignalP"/>
    </source>
</evidence>